<dbReference type="EMBL" id="QYZP01000001">
    <property type="protein sequence ID" value="RJN32805.1"/>
    <property type="molecule type" value="Genomic_DNA"/>
</dbReference>
<feature type="compositionally biased region" description="Acidic residues" evidence="2">
    <location>
        <begin position="343"/>
        <end position="358"/>
    </location>
</feature>
<dbReference type="AlphaFoldDB" id="A0A3A4FK82"/>
<dbReference type="InterPro" id="IPR001638">
    <property type="entry name" value="Solute-binding_3/MltF_N"/>
</dbReference>
<evidence type="ECO:0000313" key="4">
    <source>
        <dbReference type="EMBL" id="RJN32805.1"/>
    </source>
</evidence>
<evidence type="ECO:0000256" key="2">
    <source>
        <dbReference type="SAM" id="MobiDB-lite"/>
    </source>
</evidence>
<feature type="compositionally biased region" description="Acidic residues" evidence="2">
    <location>
        <begin position="76"/>
        <end position="99"/>
    </location>
</feature>
<gene>
    <name evidence="4" type="ORF">D3250_03020</name>
</gene>
<feature type="domain" description="Solute-binding protein family 3/N-terminal" evidence="3">
    <location>
        <begin position="107"/>
        <end position="330"/>
    </location>
</feature>
<dbReference type="Gene3D" id="3.40.190.10">
    <property type="entry name" value="Periplasmic binding protein-like II"/>
    <property type="match status" value="2"/>
</dbReference>
<organism evidence="4 5">
    <name type="scientific">Nesterenkonia natronophila</name>
    <dbReference type="NCBI Taxonomy" id="2174932"/>
    <lineage>
        <taxon>Bacteria</taxon>
        <taxon>Bacillati</taxon>
        <taxon>Actinomycetota</taxon>
        <taxon>Actinomycetes</taxon>
        <taxon>Micrococcales</taxon>
        <taxon>Micrococcaceae</taxon>
        <taxon>Nesterenkonia</taxon>
    </lineage>
</organism>
<feature type="region of interest" description="Disordered" evidence="2">
    <location>
        <begin position="1"/>
        <end position="26"/>
    </location>
</feature>
<evidence type="ECO:0000313" key="5">
    <source>
        <dbReference type="Proteomes" id="UP000266615"/>
    </source>
</evidence>
<protein>
    <submittedName>
        <fullName evidence="4">Ectoine/hydroxyectoine ABC transporter substrate-binding protein EhuB</fullName>
    </submittedName>
</protein>
<dbReference type="Proteomes" id="UP000266615">
    <property type="component" value="Unassembled WGS sequence"/>
</dbReference>
<dbReference type="PANTHER" id="PTHR35936">
    <property type="entry name" value="MEMBRANE-BOUND LYTIC MUREIN TRANSGLYCOSYLASE F"/>
    <property type="match status" value="1"/>
</dbReference>
<feature type="region of interest" description="Disordered" evidence="2">
    <location>
        <begin position="331"/>
        <end position="358"/>
    </location>
</feature>
<comment type="caution">
    <text evidence="4">The sequence shown here is derived from an EMBL/GenBank/DDBJ whole genome shotgun (WGS) entry which is preliminary data.</text>
</comment>
<name>A0A3A4FK82_9MICC</name>
<dbReference type="SUPFAM" id="SSF53850">
    <property type="entry name" value="Periplasmic binding protein-like II"/>
    <property type="match status" value="1"/>
</dbReference>
<accession>A0A3A4FK82</accession>
<dbReference type="Pfam" id="PF00497">
    <property type="entry name" value="SBP_bac_3"/>
    <property type="match status" value="1"/>
</dbReference>
<reference evidence="4 5" key="1">
    <citation type="submission" date="2018-09" db="EMBL/GenBank/DDBJ databases">
        <title>Nesterenkonia natronophila sp. nov., an alkaliphilic actinobacteriume isolated from a soda lake, and emended description of the genus Nesterenkonia.</title>
        <authorList>
            <person name="Menes R.J."/>
            <person name="Iriarte A."/>
        </authorList>
    </citation>
    <scope>NUCLEOTIDE SEQUENCE [LARGE SCALE GENOMIC DNA]</scope>
    <source>
        <strain evidence="4 5">M8</strain>
    </source>
</reference>
<keyword evidence="1" id="KW-0732">Signal</keyword>
<feature type="region of interest" description="Disordered" evidence="2">
    <location>
        <begin position="59"/>
        <end position="104"/>
    </location>
</feature>
<dbReference type="SMART" id="SM00062">
    <property type="entry name" value="PBPb"/>
    <property type="match status" value="1"/>
</dbReference>
<evidence type="ECO:0000259" key="3">
    <source>
        <dbReference type="SMART" id="SM00062"/>
    </source>
</evidence>
<sequence length="358" mass="38317">MFPECSRRIVNNRKVARAPSRSPDPKKLRYQLMSFKSSTMRAGALSAAALLVLTACGENGDENGDEPDDANGAAEENGDTADTDDDTGAEDDAEDDSDAGADANGETLTISLFGEEPYSWIDEETGEPTGATIAVAEEIFVERLGYEVEFEEEPNWDSLIPGLGAGHWDVVSAGMSINADRCAEAAFGEPELVYTTAFLVEEGNPAGVENFEDLLDADLDVVALSGAVESTWMDEVGVDHNTVDSAADGIDFVDGGRADVFALTAISLEAMAGDADGLEVTDSFAHELSVGAHAFRLDAQDLIDDFNEELAELMDSGEYLELVSEFGFTEDEMPPSGLTAQELCEEDPEELTEQYLDD</sequence>
<evidence type="ECO:0000256" key="1">
    <source>
        <dbReference type="ARBA" id="ARBA00022729"/>
    </source>
</evidence>
<keyword evidence="5" id="KW-1185">Reference proteome</keyword>
<feature type="compositionally biased region" description="Acidic residues" evidence="2">
    <location>
        <begin position="59"/>
        <end position="69"/>
    </location>
</feature>
<dbReference type="PANTHER" id="PTHR35936:SF17">
    <property type="entry name" value="ARGININE-BINDING EXTRACELLULAR PROTEIN ARTP"/>
    <property type="match status" value="1"/>
</dbReference>
<proteinExistence type="predicted"/>